<reference evidence="7 8" key="1">
    <citation type="submission" date="2020-08" db="EMBL/GenBank/DDBJ databases">
        <title>Genomic Encyclopedia of Type Strains, Phase IV (KMG-IV): sequencing the most valuable type-strain genomes for metagenomic binning, comparative biology and taxonomic classification.</title>
        <authorList>
            <person name="Goeker M."/>
        </authorList>
    </citation>
    <scope>NUCLEOTIDE SEQUENCE [LARGE SCALE GENOMIC DNA]</scope>
    <source>
        <strain evidence="7 8">DSM 45615</strain>
    </source>
</reference>
<evidence type="ECO:0000256" key="4">
    <source>
        <dbReference type="SAM" id="MobiDB-lite"/>
    </source>
</evidence>
<feature type="domain" description="Protein kinase" evidence="6">
    <location>
        <begin position="1"/>
        <end position="245"/>
    </location>
</feature>
<evidence type="ECO:0000256" key="5">
    <source>
        <dbReference type="SAM" id="Phobius"/>
    </source>
</evidence>
<dbReference type="EMBL" id="JACHGN010000027">
    <property type="protein sequence ID" value="MBB5139150.1"/>
    <property type="molecule type" value="Genomic_DNA"/>
</dbReference>
<dbReference type="PANTHER" id="PTHR30061">
    <property type="entry name" value="MALTOSE-BINDING PERIPLASMIC PROTEIN"/>
    <property type="match status" value="1"/>
</dbReference>
<dbReference type="SUPFAM" id="SSF56112">
    <property type="entry name" value="Protein kinase-like (PK-like)"/>
    <property type="match status" value="1"/>
</dbReference>
<sequence length="788" mass="82190">MGTVYLARAGQAAPGAGRLVAIKVIRRAVAEDPGFRARFEREVANARRVASFCTAEVLDHGLSDGRPFMVTEYIEGVPLSDQVERHGPLSAGTLYGVAVGVAAALTAIHAAGLVHRDLKPANVMLSLSGPRVIDFGIARAADALARHTSPGQLVGSPGYIAPEQLGGGEITAAADIFAWACLVVYAGTGRHPFGAGTVAELAARVLYAEPSVGPLDPPLDALVRRALSRDPAARPSAEEILVALAGGRGAQAGPGDPDRAASAVLTASWHLPPDAALPSVPPIPSVPSVPSVPPAPTRPEAPGTLPPVPAHTGHSAPIGHAAHSTHSTHTIPEKPLRRGGRARKVLVPLTAALAAAAVAAATVFFVRSGDGTPTSPPTAAPGTSAPGTSAPPAAGDGPKTLTVWMMGDRTSTKELFLEGVEREFRKQYPETDVKVTYVPWAQALQRFRAARAGGDAPDVTEIGNTHVGGLIDAGALADITAEMAAWREGGGLDQKAVAADRRDGRTYAMPWYTGVHGIWYRKDWFAELGLEPPRSWAGLVAAAKAIQKAKGVPGIGAPTRQTYAIMSWIWGAGGDVAVRRDGRWRGVIDSPQAAAGVRFFTGLVTDERVAPEAYIGRYPLNGPLQDFVRGRLGMYVDGSWMLSDLEKRAPKERGNFAIFPIPAREGGAAPVFGGGSELAVWGKSRAKKAAFAYLTHLNSRANSMKFADTFSYTSRYAGVVPAGEALRSLAQVTGDIRTAPETPGWTAVESTVIPGAMAAIMRGASADAELARAAREITRLLNEGDSGG</sequence>
<evidence type="ECO:0000313" key="7">
    <source>
        <dbReference type="EMBL" id="MBB5139150.1"/>
    </source>
</evidence>
<keyword evidence="8" id="KW-1185">Reference proteome</keyword>
<comment type="caution">
    <text evidence="7">The sequence shown here is derived from an EMBL/GenBank/DDBJ whole genome shotgun (WGS) entry which is preliminary data.</text>
</comment>
<evidence type="ECO:0000256" key="3">
    <source>
        <dbReference type="ARBA" id="ARBA00022729"/>
    </source>
</evidence>
<dbReference type="SUPFAM" id="SSF53850">
    <property type="entry name" value="Periplasmic binding protein-like II"/>
    <property type="match status" value="1"/>
</dbReference>
<dbReference type="InterPro" id="IPR006059">
    <property type="entry name" value="SBP"/>
</dbReference>
<dbReference type="Gene3D" id="3.40.190.10">
    <property type="entry name" value="Periplasmic binding protein-like II"/>
    <property type="match status" value="2"/>
</dbReference>
<dbReference type="AlphaFoldDB" id="A0A840PN78"/>
<feature type="transmembrane region" description="Helical" evidence="5">
    <location>
        <begin position="94"/>
        <end position="114"/>
    </location>
</feature>
<feature type="transmembrane region" description="Helical" evidence="5">
    <location>
        <begin position="345"/>
        <end position="366"/>
    </location>
</feature>
<dbReference type="InterPro" id="IPR011009">
    <property type="entry name" value="Kinase-like_dom_sf"/>
</dbReference>
<keyword evidence="3" id="KW-0732">Signal</keyword>
<dbReference type="PANTHER" id="PTHR30061:SF50">
    <property type="entry name" value="MALTOSE_MALTODEXTRIN-BINDING PERIPLASMIC PROTEIN"/>
    <property type="match status" value="1"/>
</dbReference>
<dbReference type="Gene3D" id="3.30.200.20">
    <property type="entry name" value="Phosphorylase Kinase, domain 1"/>
    <property type="match status" value="1"/>
</dbReference>
<dbReference type="CDD" id="cd14014">
    <property type="entry name" value="STKc_PknB_like"/>
    <property type="match status" value="1"/>
</dbReference>
<name>A0A840PN78_9ACTN</name>
<dbReference type="Gene3D" id="1.10.510.10">
    <property type="entry name" value="Transferase(Phosphotransferase) domain 1"/>
    <property type="match status" value="1"/>
</dbReference>
<evidence type="ECO:0000313" key="8">
    <source>
        <dbReference type="Proteomes" id="UP000578449"/>
    </source>
</evidence>
<dbReference type="InterPro" id="IPR000719">
    <property type="entry name" value="Prot_kinase_dom"/>
</dbReference>
<comment type="similarity">
    <text evidence="1">Belongs to the bacterial solute-binding protein 1 family.</text>
</comment>
<keyword evidence="5" id="KW-0812">Transmembrane</keyword>
<evidence type="ECO:0000259" key="6">
    <source>
        <dbReference type="PROSITE" id="PS50011"/>
    </source>
</evidence>
<evidence type="ECO:0000256" key="1">
    <source>
        <dbReference type="ARBA" id="ARBA00008520"/>
    </source>
</evidence>
<dbReference type="Pfam" id="PF00069">
    <property type="entry name" value="Pkinase"/>
    <property type="match status" value="1"/>
</dbReference>
<dbReference type="GO" id="GO:0015768">
    <property type="term" value="P:maltose transport"/>
    <property type="evidence" value="ECO:0007669"/>
    <property type="project" value="TreeGrafter"/>
</dbReference>
<keyword evidence="5" id="KW-0472">Membrane</keyword>
<dbReference type="GO" id="GO:0055052">
    <property type="term" value="C:ATP-binding cassette (ABC) transporter complex, substrate-binding subunit-containing"/>
    <property type="evidence" value="ECO:0007669"/>
    <property type="project" value="TreeGrafter"/>
</dbReference>
<evidence type="ECO:0000256" key="2">
    <source>
        <dbReference type="ARBA" id="ARBA00022448"/>
    </source>
</evidence>
<dbReference type="PROSITE" id="PS50011">
    <property type="entry name" value="PROTEIN_KINASE_DOM"/>
    <property type="match status" value="1"/>
</dbReference>
<dbReference type="GO" id="GO:0005524">
    <property type="term" value="F:ATP binding"/>
    <property type="evidence" value="ECO:0007669"/>
    <property type="project" value="InterPro"/>
</dbReference>
<dbReference type="GO" id="GO:0042956">
    <property type="term" value="P:maltodextrin transmembrane transport"/>
    <property type="evidence" value="ECO:0007669"/>
    <property type="project" value="TreeGrafter"/>
</dbReference>
<feature type="compositionally biased region" description="Low complexity" evidence="4">
    <location>
        <begin position="380"/>
        <end position="398"/>
    </location>
</feature>
<dbReference type="PROSITE" id="PS00108">
    <property type="entry name" value="PROTEIN_KINASE_ST"/>
    <property type="match status" value="1"/>
</dbReference>
<gene>
    <name evidence="7" type="ORF">HNP84_008913</name>
</gene>
<organism evidence="7 8">
    <name type="scientific">Thermocatellispora tengchongensis</name>
    <dbReference type="NCBI Taxonomy" id="1073253"/>
    <lineage>
        <taxon>Bacteria</taxon>
        <taxon>Bacillati</taxon>
        <taxon>Actinomycetota</taxon>
        <taxon>Actinomycetes</taxon>
        <taxon>Streptosporangiales</taxon>
        <taxon>Streptosporangiaceae</taxon>
        <taxon>Thermocatellispora</taxon>
    </lineage>
</organism>
<protein>
    <submittedName>
        <fullName evidence="7">ABC-type glycerol-3-phosphate transport system substrate-binding protein</fullName>
    </submittedName>
</protein>
<proteinExistence type="inferred from homology"/>
<dbReference type="Pfam" id="PF01547">
    <property type="entry name" value="SBP_bac_1"/>
    <property type="match status" value="1"/>
</dbReference>
<dbReference type="GO" id="GO:0004672">
    <property type="term" value="F:protein kinase activity"/>
    <property type="evidence" value="ECO:0007669"/>
    <property type="project" value="InterPro"/>
</dbReference>
<keyword evidence="2" id="KW-0813">Transport</keyword>
<dbReference type="SMART" id="SM00220">
    <property type="entry name" value="S_TKc"/>
    <property type="match status" value="1"/>
</dbReference>
<accession>A0A840PN78</accession>
<dbReference type="Proteomes" id="UP000578449">
    <property type="component" value="Unassembled WGS sequence"/>
</dbReference>
<dbReference type="InterPro" id="IPR008271">
    <property type="entry name" value="Ser/Thr_kinase_AS"/>
</dbReference>
<feature type="region of interest" description="Disordered" evidence="4">
    <location>
        <begin position="371"/>
        <end position="398"/>
    </location>
</feature>
<dbReference type="GO" id="GO:1901982">
    <property type="term" value="F:maltose binding"/>
    <property type="evidence" value="ECO:0007669"/>
    <property type="project" value="TreeGrafter"/>
</dbReference>
<keyword evidence="5" id="KW-1133">Transmembrane helix</keyword>